<evidence type="ECO:0000256" key="1">
    <source>
        <dbReference type="SAM" id="Phobius"/>
    </source>
</evidence>
<comment type="caution">
    <text evidence="2">The sequence shown here is derived from an EMBL/GenBank/DDBJ whole genome shotgun (WGS) entry which is preliminary data.</text>
</comment>
<evidence type="ECO:0000313" key="2">
    <source>
        <dbReference type="EMBL" id="OGL47195.1"/>
    </source>
</evidence>
<evidence type="ECO:0008006" key="4">
    <source>
        <dbReference type="Google" id="ProtNLM"/>
    </source>
</evidence>
<proteinExistence type="predicted"/>
<gene>
    <name evidence="2" type="ORF">A2149_05420</name>
</gene>
<sequence length="122" mass="13458">MSILCESLKNRIGYLPIIAGTLNLICGIYCMVWWESAYPLTFYQPDIGITCWLYCSTMNPWLGAVNLLAGVILILGGSFLLTNRNKLGAYFSLISGIATFPIGLLGIFAGFYAIRINPPNRN</sequence>
<feature type="transmembrane region" description="Helical" evidence="1">
    <location>
        <begin position="89"/>
        <end position="114"/>
    </location>
</feature>
<accession>A0A1F7S042</accession>
<name>A0A1F7S042_9BACT</name>
<organism evidence="2 3">
    <name type="scientific">Candidatus Schekmanbacteria bacterium RBG_16_38_11</name>
    <dbReference type="NCBI Taxonomy" id="1817880"/>
    <lineage>
        <taxon>Bacteria</taxon>
        <taxon>Candidatus Schekmaniibacteriota</taxon>
    </lineage>
</organism>
<evidence type="ECO:0000313" key="3">
    <source>
        <dbReference type="Proteomes" id="UP000178435"/>
    </source>
</evidence>
<keyword evidence="1" id="KW-0812">Transmembrane</keyword>
<protein>
    <recommendedName>
        <fullName evidence="4">DUF4064 domain-containing protein</fullName>
    </recommendedName>
</protein>
<keyword evidence="1" id="KW-1133">Transmembrane helix</keyword>
<keyword evidence="1" id="KW-0472">Membrane</keyword>
<feature type="transmembrane region" description="Helical" evidence="1">
    <location>
        <begin position="61"/>
        <end position="82"/>
    </location>
</feature>
<dbReference type="EMBL" id="MGDF01000014">
    <property type="protein sequence ID" value="OGL47195.1"/>
    <property type="molecule type" value="Genomic_DNA"/>
</dbReference>
<dbReference type="AlphaFoldDB" id="A0A1F7S042"/>
<feature type="transmembrane region" description="Helical" evidence="1">
    <location>
        <begin position="12"/>
        <end position="34"/>
    </location>
</feature>
<reference evidence="2 3" key="1">
    <citation type="journal article" date="2016" name="Nat. Commun.">
        <title>Thousands of microbial genomes shed light on interconnected biogeochemical processes in an aquifer system.</title>
        <authorList>
            <person name="Anantharaman K."/>
            <person name="Brown C.T."/>
            <person name="Hug L.A."/>
            <person name="Sharon I."/>
            <person name="Castelle C.J."/>
            <person name="Probst A.J."/>
            <person name="Thomas B.C."/>
            <person name="Singh A."/>
            <person name="Wilkins M.J."/>
            <person name="Karaoz U."/>
            <person name="Brodie E.L."/>
            <person name="Williams K.H."/>
            <person name="Hubbard S.S."/>
            <person name="Banfield J.F."/>
        </authorList>
    </citation>
    <scope>NUCLEOTIDE SEQUENCE [LARGE SCALE GENOMIC DNA]</scope>
</reference>
<dbReference type="Proteomes" id="UP000178435">
    <property type="component" value="Unassembled WGS sequence"/>
</dbReference>